<evidence type="ECO:0000313" key="3">
    <source>
        <dbReference type="Proteomes" id="UP000250434"/>
    </source>
</evidence>
<dbReference type="GO" id="GO:0016853">
    <property type="term" value="F:isomerase activity"/>
    <property type="evidence" value="ECO:0007669"/>
    <property type="project" value="UniProtKB-KW"/>
</dbReference>
<dbReference type="OrthoDB" id="9815124at2"/>
<gene>
    <name evidence="2" type="ORF">A4R43_40800</name>
</gene>
<protein>
    <submittedName>
        <fullName evidence="2">Xylose isomerase</fullName>
    </submittedName>
</protein>
<dbReference type="InterPro" id="IPR050312">
    <property type="entry name" value="IolE/XylAMocC-like"/>
</dbReference>
<dbReference type="KEGG" id="aab:A4R43_40800"/>
<dbReference type="Pfam" id="PF01261">
    <property type="entry name" value="AP_endonuc_2"/>
    <property type="match status" value="1"/>
</dbReference>
<dbReference type="EMBL" id="CP015163">
    <property type="protein sequence ID" value="AXB48007.1"/>
    <property type="molecule type" value="Genomic_DNA"/>
</dbReference>
<dbReference type="SUPFAM" id="SSF51658">
    <property type="entry name" value="Xylose isomerase-like"/>
    <property type="match status" value="1"/>
</dbReference>
<organism evidence="2 3">
    <name type="scientific">Amycolatopsis albispora</name>
    <dbReference type="NCBI Taxonomy" id="1804986"/>
    <lineage>
        <taxon>Bacteria</taxon>
        <taxon>Bacillati</taxon>
        <taxon>Actinomycetota</taxon>
        <taxon>Actinomycetes</taxon>
        <taxon>Pseudonocardiales</taxon>
        <taxon>Pseudonocardiaceae</taxon>
        <taxon>Amycolatopsis</taxon>
    </lineage>
</organism>
<dbReference type="PANTHER" id="PTHR12110">
    <property type="entry name" value="HYDROXYPYRUVATE ISOMERASE"/>
    <property type="match status" value="1"/>
</dbReference>
<dbReference type="RefSeq" id="WP_113697076.1">
    <property type="nucleotide sequence ID" value="NZ_CP015163.1"/>
</dbReference>
<proteinExistence type="predicted"/>
<keyword evidence="2" id="KW-0413">Isomerase</keyword>
<feature type="domain" description="Xylose isomerase-like TIM barrel" evidence="1">
    <location>
        <begin position="24"/>
        <end position="245"/>
    </location>
</feature>
<evidence type="ECO:0000259" key="1">
    <source>
        <dbReference type="Pfam" id="PF01261"/>
    </source>
</evidence>
<dbReference type="AlphaFoldDB" id="A0A344LIY3"/>
<name>A0A344LIY3_9PSEU</name>
<dbReference type="InterPro" id="IPR036237">
    <property type="entry name" value="Xyl_isomerase-like_sf"/>
</dbReference>
<dbReference type="Gene3D" id="3.20.20.150">
    <property type="entry name" value="Divalent-metal-dependent TIM barrel enzymes"/>
    <property type="match status" value="1"/>
</dbReference>
<dbReference type="Proteomes" id="UP000250434">
    <property type="component" value="Chromosome"/>
</dbReference>
<sequence length="280" mass="30890">MRRELSFAGIGDEAGARLAAQVGAIRRLGWRQLELRSVDGRAIADLGLDGLRRVETAISDAGLEVVCLDSRIGNWARPITEPFARELHELDELLDWCLALDTRFIRIMSYPNADLPEDEWRRRVLDRVRRLVDRAAEVDVVLLHENCSGWAGSSAERALELLAAVDSPYLRLLYDTGNGVAHGYAGHDLLAEVVEHVEHVHVKDAVVVDGEARFRLPGQGEARVADSLRLLLECGYRGAFSLEPHLTTVPHQGKVAGDTAADAFVAAGRELERLGVEIPR</sequence>
<keyword evidence="3" id="KW-1185">Reference proteome</keyword>
<evidence type="ECO:0000313" key="2">
    <source>
        <dbReference type="EMBL" id="AXB48007.1"/>
    </source>
</evidence>
<dbReference type="InterPro" id="IPR013022">
    <property type="entry name" value="Xyl_isomerase-like_TIM-brl"/>
</dbReference>
<accession>A0A344LIY3</accession>
<reference evidence="2 3" key="1">
    <citation type="submission" date="2016-04" db="EMBL/GenBank/DDBJ databases">
        <title>Complete genome sequence and analysis of deep-sea sediment isolate, Amycolatopsis sp. WP1.</title>
        <authorList>
            <person name="Wang H."/>
            <person name="Chen S."/>
            <person name="Wu Q."/>
        </authorList>
    </citation>
    <scope>NUCLEOTIDE SEQUENCE [LARGE SCALE GENOMIC DNA]</scope>
    <source>
        <strain evidence="2 3">WP1</strain>
    </source>
</reference>